<evidence type="ECO:0000259" key="2">
    <source>
        <dbReference type="Pfam" id="PF03457"/>
    </source>
</evidence>
<feature type="domain" description="Helicase-associated" evidence="2">
    <location>
        <begin position="367"/>
        <end position="425"/>
    </location>
</feature>
<comment type="caution">
    <text evidence="3">The sequence shown here is derived from an EMBL/GenBank/DDBJ whole genome shotgun (WGS) entry which is preliminary data.</text>
</comment>
<dbReference type="Proteomes" id="UP000266841">
    <property type="component" value="Unassembled WGS sequence"/>
</dbReference>
<evidence type="ECO:0000256" key="1">
    <source>
        <dbReference type="SAM" id="MobiDB-lite"/>
    </source>
</evidence>
<dbReference type="PANTHER" id="PTHR33418">
    <property type="entry name" value="HELICASE-ASSOCIATED"/>
    <property type="match status" value="1"/>
</dbReference>
<feature type="domain" description="Helicase-associated" evidence="2">
    <location>
        <begin position="303"/>
        <end position="361"/>
    </location>
</feature>
<dbReference type="eggNOG" id="ENOG502S8XU">
    <property type="taxonomic scope" value="Eukaryota"/>
</dbReference>
<feature type="domain" description="Helicase-associated" evidence="2">
    <location>
        <begin position="239"/>
        <end position="297"/>
    </location>
</feature>
<dbReference type="EMBL" id="AGNL01024056">
    <property type="protein sequence ID" value="EJK58878.1"/>
    <property type="molecule type" value="Genomic_DNA"/>
</dbReference>
<evidence type="ECO:0000313" key="4">
    <source>
        <dbReference type="Proteomes" id="UP000266841"/>
    </source>
</evidence>
<keyword evidence="4" id="KW-1185">Reference proteome</keyword>
<feature type="compositionally biased region" description="Basic and acidic residues" evidence="1">
    <location>
        <begin position="1"/>
        <end position="10"/>
    </location>
</feature>
<feature type="domain" description="Helicase-associated" evidence="2">
    <location>
        <begin position="176"/>
        <end position="233"/>
    </location>
</feature>
<dbReference type="OrthoDB" id="48491at2759"/>
<dbReference type="Pfam" id="PF03457">
    <property type="entry name" value="HA"/>
    <property type="match status" value="6"/>
</dbReference>
<sequence length="710" mass="81961">MSFKHLDRLSGDPQSDVGGRRERGSRRWHGRWIASGGCQCPGRPRRPLRAECPVAQDGLVEELVMTLPTSPNFTHTTNTQKKGERYCIASGADMGGTGGPTMKALALLGFAVWRTIAAPSWPSSIAAAAAAFAPNRPGCRALQPPLVSPSRRPRLRVVRTPSGSTSSLLLATRYSDMWELRYNELKEYRDEHGDCNVPQSQGSLGMWVKRRRQEFKAGKLSDERIVRLESIGFVWDQIEQEWSDRFDELTAYKAENGDCNVPQRQGRLGIWVRHRRDDFKAGKLSDERIDLLENIGFVWDPLEEEWSDHFEELTAYKAENGDCNVPQSQGPLGEWVSSQRQSYKKGMMSDERIARLESIGFVWDQLEQEWFDRFDELAAYKDEHGDCNVPAKQGPLGVWVSRQRMSYKKGTLRQERIELLESIGFEWVRMEITHKPSWKLDEQWKTRYTELVQYLIEQGNCDVPQKYGPLGNWVSTQRKSYREGSMSQIRIDYLNSIGFVWTTKRVGRESHPDQYSKPDPEAIARIIEDEKPRHEDLPSSATEGLRTRVDVGRRLAEALEEYLGNDLVRLMQTYEKPQKIDTKWKTRYTELVHHLIEHGNCDVPPKQGALRTWIYTQRRSYREGSMSQLRREYLESIGFVWTTKRNGNRWLPDQYSKPDPESIARIIDDEKLRHEDLPSSSPESLKLRVKAGRILVEALQEYLAKLENNQ</sequence>
<organism evidence="3 4">
    <name type="scientific">Thalassiosira oceanica</name>
    <name type="common">Marine diatom</name>
    <dbReference type="NCBI Taxonomy" id="159749"/>
    <lineage>
        <taxon>Eukaryota</taxon>
        <taxon>Sar</taxon>
        <taxon>Stramenopiles</taxon>
        <taxon>Ochrophyta</taxon>
        <taxon>Bacillariophyta</taxon>
        <taxon>Coscinodiscophyceae</taxon>
        <taxon>Thalassiosirophycidae</taxon>
        <taxon>Thalassiosirales</taxon>
        <taxon>Thalassiosiraceae</taxon>
        <taxon>Thalassiosira</taxon>
    </lineage>
</organism>
<dbReference type="PANTHER" id="PTHR33418:SF1">
    <property type="entry name" value="HELICASE-ASSOCIATED DOMAIN-CONTAINING PROTEIN"/>
    <property type="match status" value="1"/>
</dbReference>
<gene>
    <name evidence="3" type="ORF">THAOC_20962</name>
</gene>
<name>K0RYK8_THAOC</name>
<dbReference type="OMA" id="YSHEEAT"/>
<evidence type="ECO:0000313" key="3">
    <source>
        <dbReference type="EMBL" id="EJK58878.1"/>
    </source>
</evidence>
<feature type="domain" description="Helicase-associated" evidence="2">
    <location>
        <begin position="581"/>
        <end position="639"/>
    </location>
</feature>
<dbReference type="Gene3D" id="6.10.140.530">
    <property type="match status" value="6"/>
</dbReference>
<protein>
    <recommendedName>
        <fullName evidence="2">Helicase-associated domain-containing protein</fullName>
    </recommendedName>
</protein>
<dbReference type="AlphaFoldDB" id="K0RYK8"/>
<feature type="region of interest" description="Disordered" evidence="1">
    <location>
        <begin position="1"/>
        <end position="28"/>
    </location>
</feature>
<feature type="domain" description="Helicase-associated" evidence="2">
    <location>
        <begin position="441"/>
        <end position="499"/>
    </location>
</feature>
<accession>K0RYK8</accession>
<reference evidence="3 4" key="1">
    <citation type="journal article" date="2012" name="Genome Biol.">
        <title>Genome and low-iron response of an oceanic diatom adapted to chronic iron limitation.</title>
        <authorList>
            <person name="Lommer M."/>
            <person name="Specht M."/>
            <person name="Roy A.S."/>
            <person name="Kraemer L."/>
            <person name="Andreson R."/>
            <person name="Gutowska M.A."/>
            <person name="Wolf J."/>
            <person name="Bergner S.V."/>
            <person name="Schilhabel M.B."/>
            <person name="Klostermeier U.C."/>
            <person name="Beiko R.G."/>
            <person name="Rosenstiel P."/>
            <person name="Hippler M."/>
            <person name="Laroche J."/>
        </authorList>
    </citation>
    <scope>NUCLEOTIDE SEQUENCE [LARGE SCALE GENOMIC DNA]</scope>
    <source>
        <strain evidence="3 4">CCMP1005</strain>
    </source>
</reference>
<dbReference type="InterPro" id="IPR005114">
    <property type="entry name" value="Helicase_assoc"/>
</dbReference>
<proteinExistence type="predicted"/>